<dbReference type="PROSITE" id="PS00455">
    <property type="entry name" value="AMP_BINDING"/>
    <property type="match status" value="1"/>
</dbReference>
<dbReference type="SUPFAM" id="SSF52777">
    <property type="entry name" value="CoA-dependent acyltransferases"/>
    <property type="match status" value="2"/>
</dbReference>
<dbReference type="InterPro" id="IPR001242">
    <property type="entry name" value="Condensation_dom"/>
</dbReference>
<dbReference type="PANTHER" id="PTHR45527">
    <property type="entry name" value="NONRIBOSOMAL PEPTIDE SYNTHETASE"/>
    <property type="match status" value="1"/>
</dbReference>
<feature type="domain" description="Condensation" evidence="2">
    <location>
        <begin position="1"/>
        <end position="444"/>
    </location>
</feature>
<evidence type="ECO:0000259" key="1">
    <source>
        <dbReference type="Pfam" id="PF00501"/>
    </source>
</evidence>
<comment type="caution">
    <text evidence="3">The sequence shown here is derived from an EMBL/GenBank/DDBJ whole genome shotgun (WGS) entry which is preliminary data.</text>
</comment>
<dbReference type="Gene3D" id="3.40.50.980">
    <property type="match status" value="2"/>
</dbReference>
<dbReference type="Pfam" id="PF00668">
    <property type="entry name" value="Condensation"/>
    <property type="match status" value="1"/>
</dbReference>
<dbReference type="InterPro" id="IPR020845">
    <property type="entry name" value="AMP-binding_CS"/>
</dbReference>
<dbReference type="InterPro" id="IPR000873">
    <property type="entry name" value="AMP-dep_synth/lig_dom"/>
</dbReference>
<dbReference type="CDD" id="cd19540">
    <property type="entry name" value="LCL_NRPS-like"/>
    <property type="match status" value="1"/>
</dbReference>
<evidence type="ECO:0000313" key="4">
    <source>
        <dbReference type="Proteomes" id="UP001431429"/>
    </source>
</evidence>
<dbReference type="Pfam" id="PF00501">
    <property type="entry name" value="AMP-binding"/>
    <property type="match status" value="1"/>
</dbReference>
<keyword evidence="4" id="KW-1185">Reference proteome</keyword>
<dbReference type="SUPFAM" id="SSF56801">
    <property type="entry name" value="Acetyl-CoA synthetase-like"/>
    <property type="match status" value="1"/>
</dbReference>
<dbReference type="Proteomes" id="UP001431429">
    <property type="component" value="Unassembled WGS sequence"/>
</dbReference>
<evidence type="ECO:0000313" key="3">
    <source>
        <dbReference type="EMBL" id="MCM2391920.1"/>
    </source>
</evidence>
<dbReference type="EMBL" id="JAMQAW010000035">
    <property type="protein sequence ID" value="MCM2391920.1"/>
    <property type="molecule type" value="Genomic_DNA"/>
</dbReference>
<feature type="non-terminal residue" evidence="3">
    <location>
        <position position="779"/>
    </location>
</feature>
<dbReference type="InterPro" id="IPR023213">
    <property type="entry name" value="CAT-like_dom_sf"/>
</dbReference>
<dbReference type="RefSeq" id="WP_250922249.1">
    <property type="nucleotide sequence ID" value="NZ_JAMQAW010000035.1"/>
</dbReference>
<dbReference type="Gene3D" id="3.30.559.30">
    <property type="entry name" value="Nonribosomal peptide synthetase, condensation domain"/>
    <property type="match status" value="1"/>
</dbReference>
<protein>
    <submittedName>
        <fullName evidence="3">Condensation domain-containing protein</fullName>
    </submittedName>
</protein>
<feature type="domain" description="AMP-dependent synthetase/ligase" evidence="1">
    <location>
        <begin position="467"/>
        <end position="778"/>
    </location>
</feature>
<gene>
    <name evidence="3" type="ORF">NBG84_27145</name>
</gene>
<dbReference type="Gene3D" id="3.30.559.10">
    <property type="entry name" value="Chloramphenicol acetyltransferase-like domain"/>
    <property type="match status" value="1"/>
</dbReference>
<evidence type="ECO:0000259" key="2">
    <source>
        <dbReference type="Pfam" id="PF00668"/>
    </source>
</evidence>
<name>A0ABT0UTX6_9ACTN</name>
<accession>A0ABT0UTX6</accession>
<proteinExistence type="predicted"/>
<reference evidence="3" key="1">
    <citation type="submission" date="2022-06" db="EMBL/GenBank/DDBJ databases">
        <title>Genome public.</title>
        <authorList>
            <person name="Sun Q."/>
        </authorList>
    </citation>
    <scope>NUCLEOTIDE SEQUENCE</scope>
    <source>
        <strain evidence="3">CWNU-1</strain>
    </source>
</reference>
<sequence length="779" mass="83938">MIPLSFAQSRLWFLYRLEGPSATYNIPFALRLEGPLDTAALAAAVQDVATRHEALRTLIVEDADGTPEQRILPAQEAALPFRVVDVAADALDAALHEVASETFRLETDLPLRTTVLRTGPLDHVLAFVFHHTAADGASMGPFLRDLVSAYSARHQGNAPDWTQLPVQYKDYTLWQRELLGDEDNPDSIAVGQMDYWRQELAGVPQPVQLPLNRPRPTAADHRGGHVDFELEPELLARLRKTAADRGATAPMVAQAALAVLLHHLGAGNDLTIGSPIEGRADEQLDDLIGFFANTWVLRVDLSWNPSFGDLLDQVRDRALAAYDNQDIPFERLVELLGPERSTSYSPLFQVMLAWQFEWSRIEMPGLRVTPLAASTGTAKFDLFFNIIPTASGGAYGRLEYAAELFDHSTAESFVDRYVRVLRQVVADPGARLSGVDVLTDAERDWLARLNETAAPVSGATVPELVTAQAMETPDAIAVVAGETALSYRDLDVRADRLAAVLRDRGVGPDVLVAVALPRTADLVVTLLGVLKAGGAYLPIDPEYPAARIDLLLNTADPALVLTDGETAATVSGCRRPVLRLDDLDLDGPAPRTSDVGAKPDNLAYVMFTSGSTGAPKGVAITHANVVNGVRDLRQTAQLEPGARMLAATSVTFDVSVFEIFAALTAGASVEIVRDVLELAERDRWSGTTINAVPRVFSALLDQLTEAPGSLALDVETVVFAGEALSADLVSKVHSALPGVRVINAYGQTESFYASTFTLPRQLAGVGAIPIGRPVANMRA</sequence>
<organism evidence="3 4">
    <name type="scientific">Streptomyces albipurpureus</name>
    <dbReference type="NCBI Taxonomy" id="2897419"/>
    <lineage>
        <taxon>Bacteria</taxon>
        <taxon>Bacillati</taxon>
        <taxon>Actinomycetota</taxon>
        <taxon>Actinomycetes</taxon>
        <taxon>Kitasatosporales</taxon>
        <taxon>Streptomycetaceae</taxon>
        <taxon>Streptomyces</taxon>
    </lineage>
</organism>
<dbReference type="PANTHER" id="PTHR45527:SF1">
    <property type="entry name" value="FATTY ACID SYNTHASE"/>
    <property type="match status" value="1"/>
</dbReference>